<evidence type="ECO:0000256" key="5">
    <source>
        <dbReference type="ARBA" id="ARBA00022840"/>
    </source>
</evidence>
<dbReference type="GO" id="GO:0005524">
    <property type="term" value="F:ATP binding"/>
    <property type="evidence" value="ECO:0007669"/>
    <property type="project" value="UniProtKB-KW"/>
</dbReference>
<evidence type="ECO:0000256" key="3">
    <source>
        <dbReference type="ARBA" id="ARBA00022741"/>
    </source>
</evidence>
<keyword evidence="2" id="KW-0808">Transferase</keyword>
<dbReference type="AlphaFoldDB" id="A0A7R9ISH7"/>
<evidence type="ECO:0000313" key="8">
    <source>
        <dbReference type="EMBL" id="CAD7463784.1"/>
    </source>
</evidence>
<dbReference type="PROSITE" id="PS50132">
    <property type="entry name" value="RGS"/>
    <property type="match status" value="1"/>
</dbReference>
<evidence type="ECO:0000256" key="2">
    <source>
        <dbReference type="ARBA" id="ARBA00022679"/>
    </source>
</evidence>
<protein>
    <recommendedName>
        <fullName evidence="7">RGS domain-containing protein</fullName>
    </recommendedName>
</protein>
<organism evidence="8">
    <name type="scientific">Timema tahoe</name>
    <dbReference type="NCBI Taxonomy" id="61484"/>
    <lineage>
        <taxon>Eukaryota</taxon>
        <taxon>Metazoa</taxon>
        <taxon>Ecdysozoa</taxon>
        <taxon>Arthropoda</taxon>
        <taxon>Hexapoda</taxon>
        <taxon>Insecta</taxon>
        <taxon>Pterygota</taxon>
        <taxon>Neoptera</taxon>
        <taxon>Polyneoptera</taxon>
        <taxon>Phasmatodea</taxon>
        <taxon>Timematodea</taxon>
        <taxon>Timematoidea</taxon>
        <taxon>Timematidae</taxon>
        <taxon>Timema</taxon>
    </lineage>
</organism>
<evidence type="ECO:0000256" key="1">
    <source>
        <dbReference type="ARBA" id="ARBA00022527"/>
    </source>
</evidence>
<reference evidence="8" key="1">
    <citation type="submission" date="2020-11" db="EMBL/GenBank/DDBJ databases">
        <authorList>
            <person name="Tran Van P."/>
        </authorList>
    </citation>
    <scope>NUCLEOTIDE SEQUENCE</scope>
</reference>
<dbReference type="SUPFAM" id="SSF48097">
    <property type="entry name" value="Regulator of G-protein signaling, RGS"/>
    <property type="match status" value="1"/>
</dbReference>
<dbReference type="InterPro" id="IPR044926">
    <property type="entry name" value="RGS_subdomain_2"/>
</dbReference>
<dbReference type="InterPro" id="IPR036305">
    <property type="entry name" value="RGS_sf"/>
</dbReference>
<feature type="domain" description="RGS" evidence="7">
    <location>
        <begin position="296"/>
        <end position="442"/>
    </location>
</feature>
<name>A0A7R9ISH7_9NEOP</name>
<accession>A0A7R9ISH7</accession>
<gene>
    <name evidence="8" type="ORF">TTEB3V08_LOCUS11664</name>
</gene>
<keyword evidence="4" id="KW-0418">Kinase</keyword>
<dbReference type="PANTHER" id="PTHR24355:SF28">
    <property type="entry name" value="G PROTEIN-COUPLED RECEPTOR KINASE 2"/>
    <property type="match status" value="1"/>
</dbReference>
<sequence>MLSGARNLVKSGPERIYLLLASISRQGPERRYLLLVNPREDISSWSVSLVKVPREYISSWSVSLVKVLREDISSWSVSLIKVLREDISYWSVSLIKVPREYISSWSVSLVKVPREDISSWSVSLVKVPREDISSSTGPCDVIQTDVVSNLYLMSFRGRCSNEGRVWQSDKSVLGPRIERRTSSTEVRHLTPRPPGHPAESSPEFVGCFPYFDESENCVSESAVDIGPGIGKSFKLELMELENIVANTVYLKAREGGTDSNKGKSKKWRKILQFPHISQCIDLRNKIDARYSYVVDQQPIGRLLFRQFCENAQSQYHRYNIFLDSIVKEGFGNQINLYRDRGMNPGPPAQNSDTLPLDHQEHYEIESDENRLEVAQTIYRRYLDRESVDAVDMLNTDMIEHVKEKLAAGHRELYGECMAAVKAFLAGEPFREFECSMYFHRYLQWKWLERCVQSPWRQSAEPLCD</sequence>
<keyword evidence="1" id="KW-0723">Serine/threonine-protein kinase</keyword>
<dbReference type="Gene3D" id="1.10.167.10">
    <property type="entry name" value="Regulator of G-protein Signalling 4, domain 2"/>
    <property type="match status" value="2"/>
</dbReference>
<keyword evidence="3" id="KW-0547">Nucleotide-binding</keyword>
<dbReference type="EMBL" id="OE009268">
    <property type="protein sequence ID" value="CAD7463784.1"/>
    <property type="molecule type" value="Genomic_DNA"/>
</dbReference>
<dbReference type="SMART" id="SM00315">
    <property type="entry name" value="RGS"/>
    <property type="match status" value="1"/>
</dbReference>
<dbReference type="GO" id="GO:0009966">
    <property type="term" value="P:regulation of signal transduction"/>
    <property type="evidence" value="ECO:0007669"/>
    <property type="project" value="TreeGrafter"/>
</dbReference>
<dbReference type="Pfam" id="PF00615">
    <property type="entry name" value="RGS"/>
    <property type="match status" value="1"/>
</dbReference>
<dbReference type="GO" id="GO:0004674">
    <property type="term" value="F:protein serine/threonine kinase activity"/>
    <property type="evidence" value="ECO:0007669"/>
    <property type="project" value="UniProtKB-KW"/>
</dbReference>
<proteinExistence type="predicted"/>
<evidence type="ECO:0000259" key="7">
    <source>
        <dbReference type="PROSITE" id="PS50132"/>
    </source>
</evidence>
<evidence type="ECO:0000256" key="6">
    <source>
        <dbReference type="SAM" id="MobiDB-lite"/>
    </source>
</evidence>
<evidence type="ECO:0000256" key="4">
    <source>
        <dbReference type="ARBA" id="ARBA00022777"/>
    </source>
</evidence>
<feature type="region of interest" description="Disordered" evidence="6">
    <location>
        <begin position="180"/>
        <end position="201"/>
    </location>
</feature>
<keyword evidence="5" id="KW-0067">ATP-binding</keyword>
<dbReference type="GO" id="GO:0005737">
    <property type="term" value="C:cytoplasm"/>
    <property type="evidence" value="ECO:0007669"/>
    <property type="project" value="TreeGrafter"/>
</dbReference>
<dbReference type="InterPro" id="IPR016137">
    <property type="entry name" value="RGS"/>
</dbReference>
<dbReference type="PANTHER" id="PTHR24355">
    <property type="entry name" value="G PROTEIN-COUPLED RECEPTOR KINASE/RIBOSOMAL PROTEIN S6 KINASE"/>
    <property type="match status" value="1"/>
</dbReference>